<evidence type="ECO:0000256" key="1">
    <source>
        <dbReference type="SAM" id="Phobius"/>
    </source>
</evidence>
<feature type="transmembrane region" description="Helical" evidence="1">
    <location>
        <begin position="31"/>
        <end position="49"/>
    </location>
</feature>
<dbReference type="Proteomes" id="UP001549363">
    <property type="component" value="Unassembled WGS sequence"/>
</dbReference>
<comment type="caution">
    <text evidence="2">The sequence shown here is derived from an EMBL/GenBank/DDBJ whole genome shotgun (WGS) entry which is preliminary data.</text>
</comment>
<name>A0ABV2PP11_9BACI</name>
<dbReference type="GO" id="GO:0016787">
    <property type="term" value="F:hydrolase activity"/>
    <property type="evidence" value="ECO:0007669"/>
    <property type="project" value="UniProtKB-KW"/>
</dbReference>
<reference evidence="2 3" key="1">
    <citation type="submission" date="2024-06" db="EMBL/GenBank/DDBJ databases">
        <title>Sorghum-associated microbial communities from plants grown in Nebraska, USA.</title>
        <authorList>
            <person name="Schachtman D."/>
        </authorList>
    </citation>
    <scope>NUCLEOTIDE SEQUENCE [LARGE SCALE GENOMIC DNA]</scope>
    <source>
        <strain evidence="2 3">736</strain>
    </source>
</reference>
<sequence length="51" mass="5587">MRFVKGLIGFVTILFGSLLMSITIEDAMAKNITFKIVGALILFIGITVLQK</sequence>
<gene>
    <name evidence="2" type="ORF">ABIA69_003882</name>
</gene>
<dbReference type="RefSeq" id="WP_354472655.1">
    <property type="nucleotide sequence ID" value="NZ_JBEPSB010000024.1"/>
</dbReference>
<dbReference type="EMBL" id="JBEPSB010000024">
    <property type="protein sequence ID" value="MET4562691.1"/>
    <property type="molecule type" value="Genomic_DNA"/>
</dbReference>
<accession>A0ABV2PP11</accession>
<evidence type="ECO:0000313" key="2">
    <source>
        <dbReference type="EMBL" id="MET4562691.1"/>
    </source>
</evidence>
<evidence type="ECO:0000313" key="3">
    <source>
        <dbReference type="Proteomes" id="UP001549363"/>
    </source>
</evidence>
<keyword evidence="1" id="KW-0812">Transmembrane</keyword>
<protein>
    <submittedName>
        <fullName evidence="2">Effector of murein hydrolase LrgA (UPF0299 family)</fullName>
    </submittedName>
</protein>
<keyword evidence="1" id="KW-0472">Membrane</keyword>
<keyword evidence="3" id="KW-1185">Reference proteome</keyword>
<keyword evidence="1" id="KW-1133">Transmembrane helix</keyword>
<proteinExistence type="predicted"/>
<keyword evidence="2" id="KW-0378">Hydrolase</keyword>
<organism evidence="2 3">
    <name type="scientific">Lysinibacillus parviboronicapiens</name>
    <dbReference type="NCBI Taxonomy" id="436516"/>
    <lineage>
        <taxon>Bacteria</taxon>
        <taxon>Bacillati</taxon>
        <taxon>Bacillota</taxon>
        <taxon>Bacilli</taxon>
        <taxon>Bacillales</taxon>
        <taxon>Bacillaceae</taxon>
        <taxon>Lysinibacillus</taxon>
    </lineage>
</organism>